<keyword evidence="2" id="KW-0472">Membrane</keyword>
<reference evidence="5" key="1">
    <citation type="journal article" date="2019" name="Beilstein J. Org. Chem.">
        <title>Nanangenines: drimane sesquiterpenoids as the dominant metabolite cohort of a novel Australian fungus, Aspergillus nanangensis.</title>
        <authorList>
            <person name="Lacey H.J."/>
            <person name="Gilchrist C.L.M."/>
            <person name="Crombie A."/>
            <person name="Kalaitzis J.A."/>
            <person name="Vuong D."/>
            <person name="Rutledge P.J."/>
            <person name="Turner P."/>
            <person name="Pitt J.I."/>
            <person name="Lacey E."/>
            <person name="Chooi Y.H."/>
            <person name="Piggott A.M."/>
        </authorList>
    </citation>
    <scope>NUCLEOTIDE SEQUENCE</scope>
    <source>
        <strain evidence="5">MST-FP2251</strain>
    </source>
</reference>
<dbReference type="SUPFAM" id="SSF56801">
    <property type="entry name" value="Acetyl-CoA synthetase-like"/>
    <property type="match status" value="1"/>
</dbReference>
<evidence type="ECO:0000256" key="2">
    <source>
        <dbReference type="SAM" id="Phobius"/>
    </source>
</evidence>
<dbReference type="AlphaFoldDB" id="A0AAD4GW27"/>
<accession>A0AAD4GW27</accession>
<organism evidence="5 6">
    <name type="scientific">Aspergillus nanangensis</name>
    <dbReference type="NCBI Taxonomy" id="2582783"/>
    <lineage>
        <taxon>Eukaryota</taxon>
        <taxon>Fungi</taxon>
        <taxon>Dikarya</taxon>
        <taxon>Ascomycota</taxon>
        <taxon>Pezizomycotina</taxon>
        <taxon>Eurotiomycetes</taxon>
        <taxon>Eurotiomycetidae</taxon>
        <taxon>Eurotiales</taxon>
        <taxon>Aspergillaceae</taxon>
        <taxon>Aspergillus</taxon>
        <taxon>Aspergillus subgen. Circumdati</taxon>
    </lineage>
</organism>
<feature type="transmembrane region" description="Helical" evidence="2">
    <location>
        <begin position="94"/>
        <end position="117"/>
    </location>
</feature>
<gene>
    <name evidence="5" type="ORF">FE257_002081</name>
</gene>
<dbReference type="InterPro" id="IPR020845">
    <property type="entry name" value="AMP-binding_CS"/>
</dbReference>
<sequence>MSDIDRTSFLPRHHGENVLPNLPLFHKLLRLAGRCPPPIAIRDMHSGVEKSYLHLLTDVLSLRKVLLASLDPQTLQQLDQDVEVYIALLAPGSYAYTVAFFAILAAGAAVVPIAITLPPAEASYYLRKAKCAAILTASDSSALAQSAAQLAQSADLPRIPQVSIEAHLDAAPLPVENIVLSAGRFLNPNQAGLVIFTSGTTGPPKGVVQRRGQLTENAELIADHHRITETDTAQHLLPVHHATGIGITLLPFLISGACVEFGRGGFDSAWTWNRWREGGITVFSGVPTMYARLKQYFEDVIAQLPAQEQEEYVHGAQRLRILLCGTSTLPGPVQQFWTNLLAGKRILTRYGATEIGSIFKMDLDPTGTPDTSVGRLEAGVSVKISDEGLLMAKGPFMFSKYLFDEKATADSHDSEGFFRTGDVVRKDGPYFTILGRSSVDIIKSGGYKLSALDIEREILGLNYISEVMVVGVPDEEFGQRVAAVVCLSPRHQRQHLGLDTLRSDLRSSLAGYKMPTVLRIVEGEIPKSVTGKVQKKILAPQYFPEDYGSDPEVQVWRKSGKARI</sequence>
<dbReference type="Proteomes" id="UP001194746">
    <property type="component" value="Unassembled WGS sequence"/>
</dbReference>
<dbReference type="Pfam" id="PF13193">
    <property type="entry name" value="AMP-binding_C"/>
    <property type="match status" value="1"/>
</dbReference>
<dbReference type="PROSITE" id="PS00455">
    <property type="entry name" value="AMP_BINDING"/>
    <property type="match status" value="1"/>
</dbReference>
<keyword evidence="2" id="KW-0812">Transmembrane</keyword>
<dbReference type="Pfam" id="PF00501">
    <property type="entry name" value="AMP-binding"/>
    <property type="match status" value="1"/>
</dbReference>
<evidence type="ECO:0000256" key="1">
    <source>
        <dbReference type="ARBA" id="ARBA00006432"/>
    </source>
</evidence>
<evidence type="ECO:0000313" key="6">
    <source>
        <dbReference type="Proteomes" id="UP001194746"/>
    </source>
</evidence>
<keyword evidence="6" id="KW-1185">Reference proteome</keyword>
<keyword evidence="2" id="KW-1133">Transmembrane helix</keyword>
<protein>
    <submittedName>
        <fullName evidence="5">Uncharacterized protein</fullName>
    </submittedName>
</protein>
<comment type="similarity">
    <text evidence="1">Belongs to the ATP-dependent AMP-binding enzyme family.</text>
</comment>
<comment type="caution">
    <text evidence="5">The sequence shown here is derived from an EMBL/GenBank/DDBJ whole genome shotgun (WGS) entry which is preliminary data.</text>
</comment>
<evidence type="ECO:0000313" key="5">
    <source>
        <dbReference type="EMBL" id="KAF9892304.1"/>
    </source>
</evidence>
<dbReference type="InterPro" id="IPR042099">
    <property type="entry name" value="ANL_N_sf"/>
</dbReference>
<evidence type="ECO:0000259" key="4">
    <source>
        <dbReference type="Pfam" id="PF13193"/>
    </source>
</evidence>
<dbReference type="Gene3D" id="3.30.300.30">
    <property type="match status" value="1"/>
</dbReference>
<feature type="domain" description="AMP-binding enzyme C-terminal" evidence="4">
    <location>
        <begin position="454"/>
        <end position="532"/>
    </location>
</feature>
<dbReference type="EMBL" id="VCAU01000013">
    <property type="protein sequence ID" value="KAF9892304.1"/>
    <property type="molecule type" value="Genomic_DNA"/>
</dbReference>
<dbReference type="PANTHER" id="PTHR43201:SF8">
    <property type="entry name" value="ACYL-COA SYNTHETASE FAMILY MEMBER 3"/>
    <property type="match status" value="1"/>
</dbReference>
<dbReference type="Gene3D" id="3.40.50.12780">
    <property type="entry name" value="N-terminal domain of ligase-like"/>
    <property type="match status" value="1"/>
</dbReference>
<reference evidence="5" key="2">
    <citation type="submission" date="2020-02" db="EMBL/GenBank/DDBJ databases">
        <authorList>
            <person name="Gilchrist C.L.M."/>
            <person name="Chooi Y.-H."/>
        </authorList>
    </citation>
    <scope>NUCLEOTIDE SEQUENCE</scope>
    <source>
        <strain evidence="5">MST-FP2251</strain>
    </source>
</reference>
<evidence type="ECO:0000259" key="3">
    <source>
        <dbReference type="Pfam" id="PF00501"/>
    </source>
</evidence>
<proteinExistence type="inferred from homology"/>
<dbReference type="GO" id="GO:0031956">
    <property type="term" value="F:medium-chain fatty acid-CoA ligase activity"/>
    <property type="evidence" value="ECO:0007669"/>
    <property type="project" value="TreeGrafter"/>
</dbReference>
<dbReference type="PANTHER" id="PTHR43201">
    <property type="entry name" value="ACYL-COA SYNTHETASE"/>
    <property type="match status" value="1"/>
</dbReference>
<dbReference type="InterPro" id="IPR045851">
    <property type="entry name" value="AMP-bd_C_sf"/>
</dbReference>
<name>A0AAD4GW27_ASPNN</name>
<dbReference type="InterPro" id="IPR000873">
    <property type="entry name" value="AMP-dep_synth/lig_dom"/>
</dbReference>
<feature type="domain" description="AMP-dependent synthetase/ligase" evidence="3">
    <location>
        <begin position="75"/>
        <end position="401"/>
    </location>
</feature>
<dbReference type="GO" id="GO:0006631">
    <property type="term" value="P:fatty acid metabolic process"/>
    <property type="evidence" value="ECO:0007669"/>
    <property type="project" value="TreeGrafter"/>
</dbReference>
<dbReference type="InterPro" id="IPR025110">
    <property type="entry name" value="AMP-bd_C"/>
</dbReference>